<protein>
    <submittedName>
        <fullName evidence="2">Uncharacterized protein</fullName>
    </submittedName>
</protein>
<dbReference type="EMBL" id="JACEIK010004320">
    <property type="protein sequence ID" value="MCD9645043.1"/>
    <property type="molecule type" value="Genomic_DNA"/>
</dbReference>
<comment type="caution">
    <text evidence="2">The sequence shown here is derived from an EMBL/GenBank/DDBJ whole genome shotgun (WGS) entry which is preliminary data.</text>
</comment>
<evidence type="ECO:0000313" key="3">
    <source>
        <dbReference type="Proteomes" id="UP000823775"/>
    </source>
</evidence>
<evidence type="ECO:0000256" key="1">
    <source>
        <dbReference type="SAM" id="MobiDB-lite"/>
    </source>
</evidence>
<gene>
    <name evidence="2" type="ORF">HAX54_033696</name>
</gene>
<feature type="region of interest" description="Disordered" evidence="1">
    <location>
        <begin position="23"/>
        <end position="43"/>
    </location>
</feature>
<name>A0ABS8VCQ9_DATST</name>
<organism evidence="2 3">
    <name type="scientific">Datura stramonium</name>
    <name type="common">Jimsonweed</name>
    <name type="synonym">Common thornapple</name>
    <dbReference type="NCBI Taxonomy" id="4076"/>
    <lineage>
        <taxon>Eukaryota</taxon>
        <taxon>Viridiplantae</taxon>
        <taxon>Streptophyta</taxon>
        <taxon>Embryophyta</taxon>
        <taxon>Tracheophyta</taxon>
        <taxon>Spermatophyta</taxon>
        <taxon>Magnoliopsida</taxon>
        <taxon>eudicotyledons</taxon>
        <taxon>Gunneridae</taxon>
        <taxon>Pentapetalae</taxon>
        <taxon>asterids</taxon>
        <taxon>lamiids</taxon>
        <taxon>Solanales</taxon>
        <taxon>Solanaceae</taxon>
        <taxon>Solanoideae</taxon>
        <taxon>Datureae</taxon>
        <taxon>Datura</taxon>
    </lineage>
</organism>
<sequence>MARSVSIRRIAAALADLPAGDLETRSIGSDEKTNPRREAHHRCCSQERGVLVSSQTGASFHSRNGNEYNAVPDKLLPRLAAAASVF</sequence>
<reference evidence="2 3" key="1">
    <citation type="journal article" date="2021" name="BMC Genomics">
        <title>Datura genome reveals duplications of psychoactive alkaloid biosynthetic genes and high mutation rate following tissue culture.</title>
        <authorList>
            <person name="Rajewski A."/>
            <person name="Carter-House D."/>
            <person name="Stajich J."/>
            <person name="Litt A."/>
        </authorList>
    </citation>
    <scope>NUCLEOTIDE SEQUENCE [LARGE SCALE GENOMIC DNA]</scope>
    <source>
        <strain evidence="2">AR-01</strain>
    </source>
</reference>
<accession>A0ABS8VCQ9</accession>
<feature type="compositionally biased region" description="Basic and acidic residues" evidence="1">
    <location>
        <begin position="23"/>
        <end position="37"/>
    </location>
</feature>
<keyword evidence="3" id="KW-1185">Reference proteome</keyword>
<evidence type="ECO:0000313" key="2">
    <source>
        <dbReference type="EMBL" id="MCD9645043.1"/>
    </source>
</evidence>
<dbReference type="Proteomes" id="UP000823775">
    <property type="component" value="Unassembled WGS sequence"/>
</dbReference>
<proteinExistence type="predicted"/>